<keyword evidence="2" id="KW-0808">Transferase</keyword>
<dbReference type="Pfam" id="PF04958">
    <property type="entry name" value="AstA"/>
    <property type="match status" value="1"/>
</dbReference>
<dbReference type="EMBL" id="CP015243">
    <property type="protein sequence ID" value="ANF59037.1"/>
    <property type="molecule type" value="Genomic_DNA"/>
</dbReference>
<dbReference type="InterPro" id="IPR007041">
    <property type="entry name" value="Arg_succinylTrfase_AstA/AruG"/>
</dbReference>
<accession>A0A172YII4</accession>
<dbReference type="NCBIfam" id="TIGR03243">
    <property type="entry name" value="arg_catab_AOST"/>
    <property type="match status" value="1"/>
</dbReference>
<keyword evidence="5" id="KW-1185">Reference proteome</keyword>
<gene>
    <name evidence="4" type="ORF">A5892_17505</name>
</gene>
<dbReference type="InterPro" id="IPR016181">
    <property type="entry name" value="Acyl_CoA_acyltransferase"/>
</dbReference>
<dbReference type="RefSeq" id="WP_064123887.1">
    <property type="nucleotide sequence ID" value="NZ_CP015243.1"/>
</dbReference>
<organism evidence="4 5">
    <name type="scientific">Halotalea alkalilenta</name>
    <dbReference type="NCBI Taxonomy" id="376489"/>
    <lineage>
        <taxon>Bacteria</taxon>
        <taxon>Pseudomonadati</taxon>
        <taxon>Pseudomonadota</taxon>
        <taxon>Gammaproteobacteria</taxon>
        <taxon>Oceanospirillales</taxon>
        <taxon>Halomonadaceae</taxon>
        <taxon>Halotalea</taxon>
    </lineage>
</organism>
<dbReference type="STRING" id="376489.A5892_17505"/>
<dbReference type="Proteomes" id="UP000077875">
    <property type="component" value="Chromosome"/>
</dbReference>
<evidence type="ECO:0000256" key="1">
    <source>
        <dbReference type="ARBA" id="ARBA00022503"/>
    </source>
</evidence>
<evidence type="ECO:0008006" key="6">
    <source>
        <dbReference type="Google" id="ProtNLM"/>
    </source>
</evidence>
<evidence type="ECO:0000256" key="3">
    <source>
        <dbReference type="ARBA" id="ARBA00023315"/>
    </source>
</evidence>
<dbReference type="Gene3D" id="3.40.630.30">
    <property type="match status" value="1"/>
</dbReference>
<keyword evidence="1" id="KW-0056">Arginine metabolism</keyword>
<dbReference type="AlphaFoldDB" id="A0A172YII4"/>
<evidence type="ECO:0000256" key="2">
    <source>
        <dbReference type="ARBA" id="ARBA00022679"/>
    </source>
</evidence>
<sequence>MLVVRLVERRDIDALIALAAQAVPRLTNLPEWREGLEARIESTRASLEREIATPGDEVYMFSLEDTVAGRLVGTATLRAQAGIGQAYYTYRRETMIHASPGLGLRQEVDVLSFSHEISTATQLCALAVAPEYRDDLEAVALLRRARLAFIKQHPQRFAHWCAVAFAGVLDARGRSPFWESVGRHFFDRDFAEINFHAGRRAKSFVAEMMPQLPLYEELLTPEAREVIGETHIAHRHARQAMLDEGFKPGRHIDIFDAGPVLTARAQRLRTVAESRGCTLAPREPGPDAPCALVARSGLDDFRVVAAPAVLDPDGGARLGASARRALEMESGERLLLVPPRSTVEAT</sequence>
<proteinExistence type="predicted"/>
<keyword evidence="3" id="KW-0012">Acyltransferase</keyword>
<dbReference type="PANTHER" id="PTHR30420:SF1">
    <property type="entry name" value="ARGININE N-SUCCINYLTRANSFERASE"/>
    <property type="match status" value="1"/>
</dbReference>
<evidence type="ECO:0000313" key="5">
    <source>
        <dbReference type="Proteomes" id="UP000077875"/>
    </source>
</evidence>
<dbReference type="GO" id="GO:0008791">
    <property type="term" value="F:arginine N-succinyltransferase activity"/>
    <property type="evidence" value="ECO:0007669"/>
    <property type="project" value="InterPro"/>
</dbReference>
<dbReference type="SUPFAM" id="SSF55729">
    <property type="entry name" value="Acyl-CoA N-acyltransferases (Nat)"/>
    <property type="match status" value="1"/>
</dbReference>
<reference evidence="4 5" key="1">
    <citation type="submission" date="2016-04" db="EMBL/GenBank/DDBJ databases">
        <title>Complete Genome Sequence of Halotalea alkalilenta IHB B 13600.</title>
        <authorList>
            <person name="Swarnkar M.K."/>
            <person name="Sharma A."/>
            <person name="Kaushal K."/>
            <person name="Soni R."/>
            <person name="Rana S."/>
            <person name="Singh A.K."/>
            <person name="Gulati A."/>
        </authorList>
    </citation>
    <scope>NUCLEOTIDE SEQUENCE [LARGE SCALE GENOMIC DNA]</scope>
    <source>
        <strain evidence="4 5">IHB B 13600</strain>
    </source>
</reference>
<dbReference type="PANTHER" id="PTHR30420">
    <property type="entry name" value="N-SUCCINYLARGININE DIHYDROLASE"/>
    <property type="match status" value="1"/>
</dbReference>
<name>A0A172YII4_9GAMM</name>
<evidence type="ECO:0000313" key="4">
    <source>
        <dbReference type="EMBL" id="ANF59037.1"/>
    </source>
</evidence>
<protein>
    <recommendedName>
        <fullName evidence="6">Arginine N-succinyltransferase</fullName>
    </recommendedName>
</protein>
<dbReference type="KEGG" id="haa:A5892_17505"/>
<dbReference type="GO" id="GO:0006527">
    <property type="term" value="P:L-arginine catabolic process"/>
    <property type="evidence" value="ECO:0007669"/>
    <property type="project" value="InterPro"/>
</dbReference>